<protein>
    <submittedName>
        <fullName evidence="4">tRNA-Thr(GGU) m(6)t(6)A37 methyltransferase TsaA</fullName>
    </submittedName>
</protein>
<evidence type="ECO:0000256" key="1">
    <source>
        <dbReference type="ARBA" id="ARBA00022691"/>
    </source>
</evidence>
<evidence type="ECO:0000313" key="5">
    <source>
        <dbReference type="Proteomes" id="UP000245790"/>
    </source>
</evidence>
<dbReference type="Pfam" id="PF18389">
    <property type="entry name" value="TrmO_C"/>
    <property type="match status" value="1"/>
</dbReference>
<dbReference type="EMBL" id="QGGU01000007">
    <property type="protein sequence ID" value="PWK49914.1"/>
    <property type="molecule type" value="Genomic_DNA"/>
</dbReference>
<comment type="similarity">
    <text evidence="2">Belongs to the tRNA methyltransferase O family.</text>
</comment>
<keyword evidence="4" id="KW-0808">Transferase</keyword>
<dbReference type="OrthoDB" id="9804309at2"/>
<dbReference type="Gene3D" id="2.40.30.70">
    <property type="entry name" value="YaeB-like"/>
    <property type="match status" value="1"/>
</dbReference>
<dbReference type="FunFam" id="2.40.30.70:FF:000001">
    <property type="entry name" value="tRNA (N6-threonylcarbamoyladenosine(37)-N6)-methyltransferase TrmO"/>
    <property type="match status" value="1"/>
</dbReference>
<dbReference type="GO" id="GO:0089715">
    <property type="term" value="F:tRNA (L-threonylcarbamoyladenosine(37)-C2) methyltransferase activity"/>
    <property type="evidence" value="ECO:0007669"/>
    <property type="project" value="TreeGrafter"/>
</dbReference>
<dbReference type="InterPro" id="IPR023368">
    <property type="entry name" value="UPF0066_cons_site"/>
</dbReference>
<keyword evidence="5" id="KW-1185">Reference proteome</keyword>
<proteinExistence type="inferred from homology"/>
<dbReference type="PANTHER" id="PTHR12818:SF0">
    <property type="entry name" value="TRNA (ADENINE(37)-N6)-METHYLTRANSFERASE"/>
    <property type="match status" value="1"/>
</dbReference>
<evidence type="ECO:0000256" key="2">
    <source>
        <dbReference type="ARBA" id="ARBA00033753"/>
    </source>
</evidence>
<dbReference type="InterPro" id="IPR041369">
    <property type="entry name" value="TrmO_C"/>
</dbReference>
<accession>A0A316FMG9</accession>
<organism evidence="4 5">
    <name type="scientific">Pleionea mediterranea</name>
    <dbReference type="NCBI Taxonomy" id="523701"/>
    <lineage>
        <taxon>Bacteria</taxon>
        <taxon>Pseudomonadati</taxon>
        <taxon>Pseudomonadota</taxon>
        <taxon>Gammaproteobacteria</taxon>
        <taxon>Oceanospirillales</taxon>
        <taxon>Pleioneaceae</taxon>
        <taxon>Pleionea</taxon>
    </lineage>
</organism>
<dbReference type="PANTHER" id="PTHR12818">
    <property type="entry name" value="TRNA (ADENINE(37)-N6)-METHYLTRANSFERASE"/>
    <property type="match status" value="1"/>
</dbReference>
<dbReference type="NCBIfam" id="TIGR00104">
    <property type="entry name" value="tRNA_TsaA"/>
    <property type="match status" value="1"/>
</dbReference>
<dbReference type="SUPFAM" id="SSF118196">
    <property type="entry name" value="YaeB-like"/>
    <property type="match status" value="1"/>
</dbReference>
<dbReference type="Gene3D" id="3.30.2310.10">
    <property type="entry name" value="YaeB-like"/>
    <property type="match status" value="1"/>
</dbReference>
<keyword evidence="4" id="KW-0489">Methyltransferase</keyword>
<comment type="caution">
    <text evidence="4">The sequence shown here is derived from an EMBL/GenBank/DDBJ whole genome shotgun (WGS) entry which is preliminary data.</text>
</comment>
<feature type="domain" description="TsaA-like" evidence="3">
    <location>
        <begin position="5"/>
        <end position="146"/>
    </location>
</feature>
<name>A0A316FMG9_9GAMM</name>
<reference evidence="4 5" key="1">
    <citation type="submission" date="2018-05" db="EMBL/GenBank/DDBJ databases">
        <title>Genomic Encyclopedia of Type Strains, Phase IV (KMG-IV): sequencing the most valuable type-strain genomes for metagenomic binning, comparative biology and taxonomic classification.</title>
        <authorList>
            <person name="Goeker M."/>
        </authorList>
    </citation>
    <scope>NUCLEOTIDE SEQUENCE [LARGE SCALE GENOMIC DNA]</scope>
    <source>
        <strain evidence="4 5">DSM 25350</strain>
    </source>
</reference>
<dbReference type="PROSITE" id="PS51668">
    <property type="entry name" value="TSAA_2"/>
    <property type="match status" value="1"/>
</dbReference>
<dbReference type="InterPro" id="IPR036413">
    <property type="entry name" value="YaeB-like_sf"/>
</dbReference>
<evidence type="ECO:0000259" key="3">
    <source>
        <dbReference type="PROSITE" id="PS51668"/>
    </source>
</evidence>
<dbReference type="RefSeq" id="WP_109763701.1">
    <property type="nucleotide sequence ID" value="NZ_QGGU01000007.1"/>
</dbReference>
<dbReference type="InterPro" id="IPR040372">
    <property type="entry name" value="YaeB-like"/>
</dbReference>
<dbReference type="Pfam" id="PF01980">
    <property type="entry name" value="TrmO_N"/>
    <property type="match status" value="1"/>
</dbReference>
<dbReference type="PROSITE" id="PS01318">
    <property type="entry name" value="TSAA_1"/>
    <property type="match status" value="1"/>
</dbReference>
<dbReference type="GO" id="GO:0032259">
    <property type="term" value="P:methylation"/>
    <property type="evidence" value="ECO:0007669"/>
    <property type="project" value="UniProtKB-KW"/>
</dbReference>
<dbReference type="AlphaFoldDB" id="A0A316FMG9"/>
<gene>
    <name evidence="4" type="ORF">C8D97_10776</name>
</gene>
<dbReference type="InterPro" id="IPR023370">
    <property type="entry name" value="TrmO-like_N"/>
</dbReference>
<dbReference type="CDD" id="cd09281">
    <property type="entry name" value="UPF0066"/>
    <property type="match status" value="1"/>
</dbReference>
<evidence type="ECO:0000313" key="4">
    <source>
        <dbReference type="EMBL" id="PWK49914.1"/>
    </source>
</evidence>
<dbReference type="InterPro" id="IPR036414">
    <property type="entry name" value="YaeB_N_sf"/>
</dbReference>
<sequence length="235" mass="26981">MSIKLETIGVIHSPFKEKFSVPRQPGLIKHATMELELYKPYSHPDSVKDLSQYTHLWLLFIFHQHQDTNWRPLIRPPRLGGNQKTGVFASRSSYRPNPIGMSAVELRKVTALNNSVKLELTVADLVDGTPIIDIKPYIPYSDVIPQAHGGMAHQPPEQLAVSFSVDALKSIKQHQTHYPDLKLFIIEVLSQDPRPAYKKQSEDNKLYGVKLYNFDVKWRIDNNEVYVERILQLTD</sequence>
<dbReference type="Proteomes" id="UP000245790">
    <property type="component" value="Unassembled WGS sequence"/>
</dbReference>
<keyword evidence="1" id="KW-0949">S-adenosyl-L-methionine</keyword>